<dbReference type="RefSeq" id="WP_068426917.1">
    <property type="nucleotide sequence ID" value="NZ_LVHI01000015.1"/>
</dbReference>
<evidence type="ECO:0000313" key="2">
    <source>
        <dbReference type="Proteomes" id="UP000077519"/>
    </source>
</evidence>
<accession>A0A177YE85</accession>
<dbReference type="EMBL" id="LVHI01000015">
    <property type="protein sequence ID" value="OAK53852.1"/>
    <property type="molecule type" value="Genomic_DNA"/>
</dbReference>
<keyword evidence="2" id="KW-1185">Reference proteome</keyword>
<name>A0A177YE85_9NOCA</name>
<comment type="caution">
    <text evidence="1">The sequence shown here is derived from an EMBL/GenBank/DDBJ whole genome shotgun (WGS) entry which is preliminary data.</text>
</comment>
<organism evidence="1 2">
    <name type="scientific">Rhodococcoides kyotonense</name>
    <dbReference type="NCBI Taxonomy" id="398843"/>
    <lineage>
        <taxon>Bacteria</taxon>
        <taxon>Bacillati</taxon>
        <taxon>Actinomycetota</taxon>
        <taxon>Actinomycetes</taxon>
        <taxon>Mycobacteriales</taxon>
        <taxon>Nocardiaceae</taxon>
        <taxon>Rhodococcoides</taxon>
    </lineage>
</organism>
<protein>
    <submittedName>
        <fullName evidence="1">Uncharacterized protein</fullName>
    </submittedName>
</protein>
<dbReference type="AlphaFoldDB" id="A0A177YE85"/>
<dbReference type="Proteomes" id="UP000077519">
    <property type="component" value="Unassembled WGS sequence"/>
</dbReference>
<proteinExistence type="predicted"/>
<evidence type="ECO:0000313" key="1">
    <source>
        <dbReference type="EMBL" id="OAK53852.1"/>
    </source>
</evidence>
<gene>
    <name evidence="1" type="ORF">A3K89_22315</name>
</gene>
<sequence length="171" mass="18674">MSAYTLGDEHIAVLVHAGLSNPGRPLSWHVPTPPGQLPLDPTTSNGITASWAPGDRARQLTTASADAVGQMLLDQNIASVNEVYSDDDLAIYTHHRPRSIHRRPVEILKAIACYRYQAGDTRDWNDCEAFHFCAALEAATIYKLPGWDEAAWAIGRDTPILSEHTADTGQS</sequence>
<reference evidence="1 2" key="1">
    <citation type="submission" date="2016-03" db="EMBL/GenBank/DDBJ databases">
        <title>Genome sequence of Rhodococcus kyotonensis KB10.</title>
        <authorList>
            <person name="Jeong H."/>
            <person name="Hong C.E."/>
            <person name="Jo S.H."/>
            <person name="Park J.M."/>
        </authorList>
    </citation>
    <scope>NUCLEOTIDE SEQUENCE [LARGE SCALE GENOMIC DNA]</scope>
    <source>
        <strain evidence="1 2">KB10</strain>
    </source>
</reference>